<feature type="short sequence motif" description="HXTX 1" evidence="2">
    <location>
        <begin position="45"/>
        <end position="48"/>
    </location>
</feature>
<dbReference type="GO" id="GO:0004113">
    <property type="term" value="F:2',3'-cyclic-nucleotide 3'-phosphodiesterase activity"/>
    <property type="evidence" value="ECO:0007669"/>
    <property type="project" value="InterPro"/>
</dbReference>
<dbReference type="NCBIfam" id="TIGR02258">
    <property type="entry name" value="2_5_ligase"/>
    <property type="match status" value="1"/>
</dbReference>
<proteinExistence type="inferred from homology"/>
<evidence type="ECO:0000259" key="3">
    <source>
        <dbReference type="Pfam" id="PF02834"/>
    </source>
</evidence>
<comment type="similarity">
    <text evidence="2">Belongs to the 2H phosphoesterase superfamily. ThpR family.</text>
</comment>
<comment type="catalytic activity">
    <reaction evidence="2">
        <text>a 3'-end 2',3'-cyclophospho-ribonucleotide-RNA + H2O = a 3'-end 2'-phospho-ribonucleotide-RNA + H(+)</text>
        <dbReference type="Rhea" id="RHEA:11828"/>
        <dbReference type="Rhea" id="RHEA-COMP:10464"/>
        <dbReference type="Rhea" id="RHEA-COMP:17353"/>
        <dbReference type="ChEBI" id="CHEBI:15377"/>
        <dbReference type="ChEBI" id="CHEBI:15378"/>
        <dbReference type="ChEBI" id="CHEBI:83064"/>
        <dbReference type="ChEBI" id="CHEBI:173113"/>
        <dbReference type="EC" id="3.1.4.58"/>
    </reaction>
</comment>
<dbReference type="Proteomes" id="UP000037237">
    <property type="component" value="Unassembled WGS sequence"/>
</dbReference>
<keyword evidence="1 2" id="KW-0378">Hydrolase</keyword>
<accession>A0A0M0BWN8</accession>
<feature type="domain" description="Phosphoesterase HXTX" evidence="3">
    <location>
        <begin position="101"/>
        <end position="179"/>
    </location>
</feature>
<evidence type="ECO:0000256" key="1">
    <source>
        <dbReference type="ARBA" id="ARBA00022801"/>
    </source>
</evidence>
<feature type="active site" description="Proton acceptor" evidence="2">
    <location>
        <position position="130"/>
    </location>
</feature>
<dbReference type="PANTHER" id="PTHR35561">
    <property type="entry name" value="RNA 2',3'-CYCLIC PHOSPHODIESTERASE"/>
    <property type="match status" value="1"/>
</dbReference>
<evidence type="ECO:0000313" key="5">
    <source>
        <dbReference type="Proteomes" id="UP000037237"/>
    </source>
</evidence>
<dbReference type="InterPro" id="IPR014051">
    <property type="entry name" value="Phosphoesterase_HXTX"/>
</dbReference>
<feature type="short sequence motif" description="HXTX 2" evidence="2">
    <location>
        <begin position="130"/>
        <end position="133"/>
    </location>
</feature>
<organism evidence="4 5">
    <name type="scientific">miscellaneous Crenarchaeota group-1 archaeon SG8-32-1</name>
    <dbReference type="NCBI Taxonomy" id="1685124"/>
    <lineage>
        <taxon>Archaea</taxon>
        <taxon>Candidatus Bathyarchaeota</taxon>
        <taxon>MCG-1</taxon>
    </lineage>
</organism>
<evidence type="ECO:0000313" key="4">
    <source>
        <dbReference type="EMBL" id="KON32586.1"/>
    </source>
</evidence>
<dbReference type="GO" id="GO:0008664">
    <property type="term" value="F:RNA 2',3'-cyclic 3'-phosphodiesterase activity"/>
    <property type="evidence" value="ECO:0007669"/>
    <property type="project" value="UniProtKB-EC"/>
</dbReference>
<comment type="caution">
    <text evidence="4">The sequence shown here is derived from an EMBL/GenBank/DDBJ whole genome shotgun (WGS) entry which is preliminary data.</text>
</comment>
<comment type="function">
    <text evidence="2">Hydrolyzes RNA 2',3'-cyclic phosphodiester to an RNA 2'-phosphomonoester.</text>
</comment>
<dbReference type="InterPro" id="IPR009097">
    <property type="entry name" value="Cyclic_Pdiesterase"/>
</dbReference>
<dbReference type="Gene3D" id="3.90.1140.10">
    <property type="entry name" value="Cyclic phosphodiesterase"/>
    <property type="match status" value="1"/>
</dbReference>
<dbReference type="HAMAP" id="MF_01940">
    <property type="entry name" value="RNA_CPDase"/>
    <property type="match status" value="1"/>
</dbReference>
<feature type="active site" description="Proton donor" evidence="2">
    <location>
        <position position="45"/>
    </location>
</feature>
<dbReference type="EMBL" id="LFWU01000061">
    <property type="protein sequence ID" value="KON32586.1"/>
    <property type="molecule type" value="Genomic_DNA"/>
</dbReference>
<protein>
    <recommendedName>
        <fullName evidence="2">RNA 2',3'-cyclic phosphodiesterase</fullName>
        <shortName evidence="2">RNA 2',3'-CPDase</shortName>
        <ecNumber evidence="2">3.1.4.58</ecNumber>
    </recommendedName>
</protein>
<name>A0A0M0BWN8_9ARCH</name>
<dbReference type="EC" id="3.1.4.58" evidence="2"/>
<dbReference type="InterPro" id="IPR004175">
    <property type="entry name" value="RNA_CPDase"/>
</dbReference>
<sequence>MSGTIRSFFAFDIEDHRIVRRMSEIQGMLANTNADLKLVKPQNIHLTIRFLGDIQTPMVDSIYEEMKKVHFSPFKIEIRGVGAFPKLNYPRVIWAGIMKGSKELKDVFGQLEPRLRGLGFKPDNKGFSPHLTIARVRTGRNKVRLADLIRELEDYEFGIVNAECLRLKKSVLTPKGPIYSNLKEICGK</sequence>
<feature type="domain" description="Phosphoesterase HXTX" evidence="3">
    <location>
        <begin position="18"/>
        <end position="94"/>
    </location>
</feature>
<reference evidence="4 5" key="1">
    <citation type="submission" date="2015-06" db="EMBL/GenBank/DDBJ databases">
        <title>New insights into the roles of widespread benthic archaea in carbon and nitrogen cycling.</title>
        <authorList>
            <person name="Lazar C.S."/>
            <person name="Baker B.J."/>
            <person name="Seitz K.W."/>
            <person name="Hyde A.S."/>
            <person name="Dick G.J."/>
            <person name="Hinrichs K.-U."/>
            <person name="Teske A.P."/>
        </authorList>
    </citation>
    <scope>NUCLEOTIDE SEQUENCE [LARGE SCALE GENOMIC DNA]</scope>
    <source>
        <strain evidence="4">SG8-32-1</strain>
    </source>
</reference>
<dbReference type="PANTHER" id="PTHR35561:SF1">
    <property type="entry name" value="RNA 2',3'-CYCLIC PHOSPHODIESTERASE"/>
    <property type="match status" value="1"/>
</dbReference>
<dbReference type="Pfam" id="PF02834">
    <property type="entry name" value="LigT_PEase"/>
    <property type="match status" value="2"/>
</dbReference>
<evidence type="ECO:0000256" key="2">
    <source>
        <dbReference type="HAMAP-Rule" id="MF_01940"/>
    </source>
</evidence>
<dbReference type="AlphaFoldDB" id="A0A0M0BWN8"/>
<gene>
    <name evidence="4" type="ORF">AC477_02765</name>
</gene>
<dbReference type="SUPFAM" id="SSF55144">
    <property type="entry name" value="LigT-like"/>
    <property type="match status" value="1"/>
</dbReference>